<organism evidence="2 3">
    <name type="scientific">Blepharisma stoltei</name>
    <dbReference type="NCBI Taxonomy" id="1481888"/>
    <lineage>
        <taxon>Eukaryota</taxon>
        <taxon>Sar</taxon>
        <taxon>Alveolata</taxon>
        <taxon>Ciliophora</taxon>
        <taxon>Postciliodesmatophora</taxon>
        <taxon>Heterotrichea</taxon>
        <taxon>Heterotrichida</taxon>
        <taxon>Blepharismidae</taxon>
        <taxon>Blepharisma</taxon>
    </lineage>
</organism>
<comment type="caution">
    <text evidence="2">The sequence shown here is derived from an EMBL/GenBank/DDBJ whole genome shotgun (WGS) entry which is preliminary data.</text>
</comment>
<feature type="transmembrane region" description="Helical" evidence="1">
    <location>
        <begin position="12"/>
        <end position="32"/>
    </location>
</feature>
<dbReference type="Proteomes" id="UP001162131">
    <property type="component" value="Unassembled WGS sequence"/>
</dbReference>
<accession>A0AAU9IM43</accession>
<evidence type="ECO:0000313" key="2">
    <source>
        <dbReference type="EMBL" id="CAG9314836.1"/>
    </source>
</evidence>
<dbReference type="AlphaFoldDB" id="A0AAU9IM43"/>
<gene>
    <name evidence="2" type="ORF">BSTOLATCC_MIC11831</name>
</gene>
<dbReference type="EMBL" id="CAJZBQ010000012">
    <property type="protein sequence ID" value="CAG9314836.1"/>
    <property type="molecule type" value="Genomic_DNA"/>
</dbReference>
<keyword evidence="3" id="KW-1185">Reference proteome</keyword>
<keyword evidence="1" id="KW-1133">Transmembrane helix</keyword>
<keyword evidence="1" id="KW-0812">Transmembrane</keyword>
<evidence type="ECO:0000313" key="3">
    <source>
        <dbReference type="Proteomes" id="UP001162131"/>
    </source>
</evidence>
<name>A0AAU9IM43_9CILI</name>
<reference evidence="2" key="1">
    <citation type="submission" date="2021-09" db="EMBL/GenBank/DDBJ databases">
        <authorList>
            <consortium name="AG Swart"/>
            <person name="Singh M."/>
            <person name="Singh A."/>
            <person name="Seah K."/>
            <person name="Emmerich C."/>
        </authorList>
    </citation>
    <scope>NUCLEOTIDE SEQUENCE</scope>
    <source>
        <strain evidence="2">ATCC30299</strain>
    </source>
</reference>
<keyword evidence="1" id="KW-0472">Membrane</keyword>
<protein>
    <submittedName>
        <fullName evidence="2">Uncharacterized protein</fullName>
    </submittedName>
</protein>
<proteinExistence type="predicted"/>
<sequence>MCRYVKRKNNQGLISYFFPSVLISNFTFIDIIKFELNHIQSLCIYQILSSINCKIMRNCRERVQIYRIYQNVSIAHSSKNIPIKYCTLTIEISFW</sequence>
<evidence type="ECO:0000256" key="1">
    <source>
        <dbReference type="SAM" id="Phobius"/>
    </source>
</evidence>